<evidence type="ECO:0000313" key="8">
    <source>
        <dbReference type="EMBL" id="QDZ18607.1"/>
    </source>
</evidence>
<keyword evidence="4" id="KW-0677">Repeat</keyword>
<proteinExistence type="inferred from homology"/>
<keyword evidence="3" id="KW-0698">rRNA processing</keyword>
<dbReference type="AlphaFoldDB" id="A0A5B8MDZ1"/>
<reference evidence="7" key="2">
    <citation type="submission" date="2021-01" db="EMBL/GenBank/DDBJ databases">
        <authorList>
            <person name="Corre E."/>
            <person name="Pelletier E."/>
            <person name="Niang G."/>
            <person name="Scheremetjew M."/>
            <person name="Finn R."/>
            <person name="Kale V."/>
            <person name="Holt S."/>
            <person name="Cochrane G."/>
            <person name="Meng A."/>
            <person name="Brown T."/>
            <person name="Cohen L."/>
        </authorList>
    </citation>
    <scope>NUCLEOTIDE SEQUENCE</scope>
    <source>
        <strain evidence="7">CCMP1205</strain>
    </source>
</reference>
<evidence type="ECO:0000256" key="2">
    <source>
        <dbReference type="ARBA" id="ARBA00010734"/>
    </source>
</evidence>
<keyword evidence="9" id="KW-1185">Reference proteome</keyword>
<dbReference type="PANTHER" id="PTHR23271">
    <property type="entry name" value="HEPATOCELLULAR CARCINOMA-ASSOCIATED ANTIGEN 66"/>
    <property type="match status" value="1"/>
</dbReference>
<dbReference type="InterPro" id="IPR011990">
    <property type="entry name" value="TPR-like_helical_dom_sf"/>
</dbReference>
<feature type="domain" description="U3 small nucleolar RNA-associated protein 6 N-terminal" evidence="6">
    <location>
        <begin position="9"/>
        <end position="88"/>
    </location>
</feature>
<comment type="subcellular location">
    <subcellularLocation>
        <location evidence="1">Nucleus</location>
        <location evidence="1">Nucleolus</location>
    </subcellularLocation>
</comment>
<dbReference type="Gene3D" id="1.25.40.10">
    <property type="entry name" value="Tetratricopeptide repeat domain"/>
    <property type="match status" value="1"/>
</dbReference>
<name>A0A5B8MDZ1_9CHLO</name>
<dbReference type="GO" id="GO:0000462">
    <property type="term" value="P:maturation of SSU-rRNA from tricistronic rRNA transcript (SSU-rRNA, 5.8S rRNA, LSU-rRNA)"/>
    <property type="evidence" value="ECO:0007669"/>
    <property type="project" value="InterPro"/>
</dbReference>
<dbReference type="InterPro" id="IPR055347">
    <property type="entry name" value="UTP6_N"/>
</dbReference>
<evidence type="ECO:0000256" key="5">
    <source>
        <dbReference type="ARBA" id="ARBA00023242"/>
    </source>
</evidence>
<reference evidence="8 9" key="1">
    <citation type="submission" date="2018-07" db="EMBL/GenBank/DDBJ databases">
        <title>The complete nuclear genome of the prasinophyte Chloropicon primus (CCMP1205).</title>
        <authorList>
            <person name="Pombert J.-F."/>
            <person name="Otis C."/>
            <person name="Turmel M."/>
            <person name="Lemieux C."/>
        </authorList>
    </citation>
    <scope>NUCLEOTIDE SEQUENCE [LARGE SCALE GENOMIC DNA]</scope>
    <source>
        <strain evidence="8 9">CCMP1205</strain>
    </source>
</reference>
<dbReference type="InterPro" id="IPR003107">
    <property type="entry name" value="HAT"/>
</dbReference>
<accession>A0A5B8MDZ1</accession>
<dbReference type="GO" id="GO:0034388">
    <property type="term" value="C:Pwp2p-containing subcomplex of 90S preribosome"/>
    <property type="evidence" value="ECO:0007669"/>
    <property type="project" value="TreeGrafter"/>
</dbReference>
<dbReference type="EMBL" id="HBHL01003435">
    <property type="protein sequence ID" value="CAD9713317.1"/>
    <property type="molecule type" value="Transcribed_RNA"/>
</dbReference>
<evidence type="ECO:0000259" key="6">
    <source>
        <dbReference type="Pfam" id="PF08640"/>
    </source>
</evidence>
<dbReference type="SMART" id="SM00386">
    <property type="entry name" value="HAT"/>
    <property type="match status" value="4"/>
</dbReference>
<dbReference type="InterPro" id="IPR013949">
    <property type="entry name" value="Utp6"/>
</dbReference>
<dbReference type="GO" id="GO:0030515">
    <property type="term" value="F:snoRNA binding"/>
    <property type="evidence" value="ECO:0007669"/>
    <property type="project" value="InterPro"/>
</dbReference>
<keyword evidence="5" id="KW-0539">Nucleus</keyword>
<dbReference type="STRING" id="1764295.A0A5B8MDZ1"/>
<evidence type="ECO:0000313" key="7">
    <source>
        <dbReference type="EMBL" id="CAD9713317.1"/>
    </source>
</evidence>
<dbReference type="SUPFAM" id="SSF48452">
    <property type="entry name" value="TPR-like"/>
    <property type="match status" value="1"/>
</dbReference>
<evidence type="ECO:0000256" key="3">
    <source>
        <dbReference type="ARBA" id="ARBA00022552"/>
    </source>
</evidence>
<dbReference type="Pfam" id="PF08640">
    <property type="entry name" value="U3_assoc_6"/>
    <property type="match status" value="1"/>
</dbReference>
<dbReference type="EMBL" id="CP031035">
    <property type="protein sequence ID" value="QDZ18607.1"/>
    <property type="molecule type" value="Genomic_DNA"/>
</dbReference>
<evidence type="ECO:0000256" key="1">
    <source>
        <dbReference type="ARBA" id="ARBA00004604"/>
    </source>
</evidence>
<sequence length="290" mass="33449">MADAVRNVLESMVPELDALHERGLFTRQELQEVVKRRTECEYAIRRSGGKTTAADFMRYLEYETKLEELRQLRMKSPRAVEAAKSGKIRRKTKGKAEFCIVKRMHFIFSRAINKFSGDVRLWKAYFEFCKSHGGSKTFSRTLTKALQLHPNKPGMWVEAASWEFNGHRNENAARSLLQQGLRICKKSAELWYEYFKFELLVARRMQLRKEVVELDGESKVKYSAKIANGAIAKVVLKRALEALGEDDMEVYVKLLQIVGEFDEGAFKELEQDIVALFVDCKKKTEGSDDD</sequence>
<evidence type="ECO:0000313" key="9">
    <source>
        <dbReference type="Proteomes" id="UP000316726"/>
    </source>
</evidence>
<organism evidence="8 9">
    <name type="scientific">Chloropicon primus</name>
    <dbReference type="NCBI Taxonomy" id="1764295"/>
    <lineage>
        <taxon>Eukaryota</taxon>
        <taxon>Viridiplantae</taxon>
        <taxon>Chlorophyta</taxon>
        <taxon>Chloropicophyceae</taxon>
        <taxon>Chloropicales</taxon>
        <taxon>Chloropicaceae</taxon>
        <taxon>Chloropicon</taxon>
    </lineage>
</organism>
<comment type="similarity">
    <text evidence="2">Belongs to the UTP6 family.</text>
</comment>
<dbReference type="OrthoDB" id="28112at2759"/>
<protein>
    <submittedName>
        <fullName evidence="8">U3 small nucleolar RNA-associated protein 6</fullName>
    </submittedName>
</protein>
<dbReference type="GO" id="GO:0032040">
    <property type="term" value="C:small-subunit processome"/>
    <property type="evidence" value="ECO:0007669"/>
    <property type="project" value="TreeGrafter"/>
</dbReference>
<dbReference type="PANTHER" id="PTHR23271:SF1">
    <property type="entry name" value="U3 SMALL NUCLEOLAR RNA-ASSOCIATED PROTEIN 6 HOMOLOG"/>
    <property type="match status" value="1"/>
</dbReference>
<gene>
    <name evidence="8" type="ORF">A3770_02p11250</name>
    <name evidence="7" type="ORF">CPRI1469_LOCUS2166</name>
</gene>
<dbReference type="Proteomes" id="UP000316726">
    <property type="component" value="Chromosome 2"/>
</dbReference>
<evidence type="ECO:0000256" key="4">
    <source>
        <dbReference type="ARBA" id="ARBA00022737"/>
    </source>
</evidence>